<dbReference type="InterPro" id="IPR000917">
    <property type="entry name" value="Sulfatase_N"/>
</dbReference>
<proteinExistence type="predicted"/>
<dbReference type="EMBL" id="JAUOEM010000001">
    <property type="protein sequence ID" value="MDO5986205.1"/>
    <property type="molecule type" value="Genomic_DNA"/>
</dbReference>
<evidence type="ECO:0000256" key="1">
    <source>
        <dbReference type="SAM" id="MobiDB-lite"/>
    </source>
</evidence>
<feature type="region of interest" description="Disordered" evidence="1">
    <location>
        <begin position="534"/>
        <end position="560"/>
    </location>
</feature>
<sequence>MNKNILCCIVLILSVLACKTQKNENLKTPVSNKDSRPNIIFLFTDDQNATVLGCMGNDIIKTPNIDKLADKGVLFERCYATSPLCMAARATVMTGMYEFKTGCNFQTGKLAKEDWDNLAYPAQLKKNGYRTAFTGKWGFGIDKNFDGTQYFDKWGRLEGGQGEYETIKNPLMVDYAEKYPHVTRALGAFGADFINESKDSGKPFCLSISFKAPHEPHDIIDPIDQKLYQDVVFPTPPTYGKKGLDLLPAQPKMSRQYMQRKKWSPDVFQDHTRAYYQLVSGVDAAVGMITEALEEAGVADNTIIIYSSDNGYHLGAHGLAGKVLPYETSSRIPLIIYDPRAPKAARGQKTTTITGNIDFAPTILDAAGLAIPAKMDGKSLMPAVQKTGVKVRESLGLVQAWDVTDTDLPKGLAVVTEDYKYIKWCYADENMPESEELFNLVKDPNEMENIATNEKEQLEKMHKDYDEFHQYWANNTIGKEFYERYVDIFDRNMPWQNKKFVLYPKQEPFRWRKWGKPLRDAYEDMTGEKYPEIVRTPEMIEKEKKKTKNEKASMKKSKKE</sequence>
<dbReference type="CDD" id="cd16031">
    <property type="entry name" value="G6S_like"/>
    <property type="match status" value="1"/>
</dbReference>
<feature type="domain" description="Sulfatase N-terminal" evidence="2">
    <location>
        <begin position="37"/>
        <end position="368"/>
    </location>
</feature>
<keyword evidence="4" id="KW-1185">Reference proteome</keyword>
<dbReference type="Proteomes" id="UP001176891">
    <property type="component" value="Unassembled WGS sequence"/>
</dbReference>
<reference evidence="3" key="1">
    <citation type="submission" date="2023-07" db="EMBL/GenBank/DDBJ databases">
        <title>Two novel species in the genus Flavivirga.</title>
        <authorList>
            <person name="Kwon K."/>
        </authorList>
    </citation>
    <scope>NUCLEOTIDE SEQUENCE</scope>
    <source>
        <strain evidence="3">KACC 14157</strain>
    </source>
</reference>
<dbReference type="InterPro" id="IPR017850">
    <property type="entry name" value="Alkaline_phosphatase_core_sf"/>
</dbReference>
<accession>A0ABT8WWZ5</accession>
<evidence type="ECO:0000313" key="4">
    <source>
        <dbReference type="Proteomes" id="UP001176891"/>
    </source>
</evidence>
<dbReference type="PANTHER" id="PTHR43108:SF6">
    <property type="entry name" value="N-SULPHOGLUCOSAMINE SULPHOHYDROLASE"/>
    <property type="match status" value="1"/>
</dbReference>
<name>A0ABT8WWZ5_9FLAO</name>
<feature type="compositionally biased region" description="Basic and acidic residues" evidence="1">
    <location>
        <begin position="538"/>
        <end position="553"/>
    </location>
</feature>
<organism evidence="3 4">
    <name type="scientific">Flavivirga amylovorans</name>
    <dbReference type="NCBI Taxonomy" id="870486"/>
    <lineage>
        <taxon>Bacteria</taxon>
        <taxon>Pseudomonadati</taxon>
        <taxon>Bacteroidota</taxon>
        <taxon>Flavobacteriia</taxon>
        <taxon>Flavobacteriales</taxon>
        <taxon>Flavobacteriaceae</taxon>
        <taxon>Flavivirga</taxon>
    </lineage>
</organism>
<protein>
    <submittedName>
        <fullName evidence="3">Sulfatase</fullName>
    </submittedName>
</protein>
<evidence type="ECO:0000313" key="3">
    <source>
        <dbReference type="EMBL" id="MDO5986205.1"/>
    </source>
</evidence>
<dbReference type="PROSITE" id="PS51257">
    <property type="entry name" value="PROKAR_LIPOPROTEIN"/>
    <property type="match status" value="1"/>
</dbReference>
<gene>
    <name evidence="3" type="ORF">Q4Q39_02205</name>
</gene>
<dbReference type="RefSeq" id="WP_303280726.1">
    <property type="nucleotide sequence ID" value="NZ_BAABCZ010000016.1"/>
</dbReference>
<dbReference type="Gene3D" id="3.40.720.10">
    <property type="entry name" value="Alkaline Phosphatase, subunit A"/>
    <property type="match status" value="1"/>
</dbReference>
<dbReference type="PANTHER" id="PTHR43108">
    <property type="entry name" value="N-ACETYLGLUCOSAMINE-6-SULFATASE FAMILY MEMBER"/>
    <property type="match status" value="1"/>
</dbReference>
<comment type="caution">
    <text evidence="3">The sequence shown here is derived from an EMBL/GenBank/DDBJ whole genome shotgun (WGS) entry which is preliminary data.</text>
</comment>
<dbReference type="Pfam" id="PF00884">
    <property type="entry name" value="Sulfatase"/>
    <property type="match status" value="1"/>
</dbReference>
<evidence type="ECO:0000259" key="2">
    <source>
        <dbReference type="Pfam" id="PF00884"/>
    </source>
</evidence>
<dbReference type="SUPFAM" id="SSF53649">
    <property type="entry name" value="Alkaline phosphatase-like"/>
    <property type="match status" value="1"/>
</dbReference>